<dbReference type="RefSeq" id="XP_014158117.1">
    <property type="nucleotide sequence ID" value="XM_014302642.1"/>
</dbReference>
<organism evidence="2 3">
    <name type="scientific">Sphaeroforma arctica JP610</name>
    <dbReference type="NCBI Taxonomy" id="667725"/>
    <lineage>
        <taxon>Eukaryota</taxon>
        <taxon>Ichthyosporea</taxon>
        <taxon>Ichthyophonida</taxon>
        <taxon>Sphaeroforma</taxon>
    </lineage>
</organism>
<sequence length="350" mass="38023">MILREQVEAPDERLDTGLSTDARLDGTTGTNSKGHLASTGPASAQNPFASFTGADLVSSNTPVLSECVFDDVEGVSFPGLDDEPIPLGKEMGVAESNAGMRGLMEQECDGLEDVLAARDQRWVERMNQHAVEDDSVGDVFEGEVLPDPLESAHECSDHQLAELQQQQESVIDETRAEGNFEEVSDVQLRAHSGIGFAQQPKRPYTVSDRVEGGGPDVVVTFERTEKAPRTLRDVLDELALINTSAKGMRKGRHTGNGLAEILCRTCNRWLTRYLPAEQESTWPDAVAEFVSAYNSTRSSVTGVAPLTLATNGRVFSHHADADIVELLRGDLGDLATLEMLEPEPLECWSS</sequence>
<dbReference type="SUPFAM" id="SSF53098">
    <property type="entry name" value="Ribonuclease H-like"/>
    <property type="match status" value="1"/>
</dbReference>
<dbReference type="GeneID" id="25904051"/>
<evidence type="ECO:0008006" key="4">
    <source>
        <dbReference type="Google" id="ProtNLM"/>
    </source>
</evidence>
<proteinExistence type="predicted"/>
<dbReference type="InterPro" id="IPR012337">
    <property type="entry name" value="RNaseH-like_sf"/>
</dbReference>
<feature type="region of interest" description="Disordered" evidence="1">
    <location>
        <begin position="1"/>
        <end position="44"/>
    </location>
</feature>
<dbReference type="Proteomes" id="UP000054560">
    <property type="component" value="Unassembled WGS sequence"/>
</dbReference>
<gene>
    <name evidence="2" type="ORF">SARC_03547</name>
</gene>
<dbReference type="Gene3D" id="3.30.420.10">
    <property type="entry name" value="Ribonuclease H-like superfamily/Ribonuclease H"/>
    <property type="match status" value="1"/>
</dbReference>
<evidence type="ECO:0000313" key="3">
    <source>
        <dbReference type="Proteomes" id="UP000054560"/>
    </source>
</evidence>
<accession>A0A0L0G5A8</accession>
<dbReference type="EMBL" id="KQ241779">
    <property type="protein sequence ID" value="KNC84215.1"/>
    <property type="molecule type" value="Genomic_DNA"/>
</dbReference>
<reference evidence="2 3" key="1">
    <citation type="submission" date="2011-02" db="EMBL/GenBank/DDBJ databases">
        <title>The Genome Sequence of Sphaeroforma arctica JP610.</title>
        <authorList>
            <consortium name="The Broad Institute Genome Sequencing Platform"/>
            <person name="Russ C."/>
            <person name="Cuomo C."/>
            <person name="Young S.K."/>
            <person name="Zeng Q."/>
            <person name="Gargeya S."/>
            <person name="Alvarado L."/>
            <person name="Berlin A."/>
            <person name="Chapman S.B."/>
            <person name="Chen Z."/>
            <person name="Freedman E."/>
            <person name="Gellesch M."/>
            <person name="Goldberg J."/>
            <person name="Griggs A."/>
            <person name="Gujja S."/>
            <person name="Heilman E."/>
            <person name="Heiman D."/>
            <person name="Howarth C."/>
            <person name="Mehta T."/>
            <person name="Neiman D."/>
            <person name="Pearson M."/>
            <person name="Roberts A."/>
            <person name="Saif S."/>
            <person name="Shea T."/>
            <person name="Shenoy N."/>
            <person name="Sisk P."/>
            <person name="Stolte C."/>
            <person name="Sykes S."/>
            <person name="White J."/>
            <person name="Yandava C."/>
            <person name="Burger G."/>
            <person name="Gray M.W."/>
            <person name="Holland P.W.H."/>
            <person name="King N."/>
            <person name="Lang F.B.F."/>
            <person name="Roger A.J."/>
            <person name="Ruiz-Trillo I."/>
            <person name="Haas B."/>
            <person name="Nusbaum C."/>
            <person name="Birren B."/>
        </authorList>
    </citation>
    <scope>NUCLEOTIDE SEQUENCE [LARGE SCALE GENOMIC DNA]</scope>
    <source>
        <strain evidence="2 3">JP610</strain>
    </source>
</reference>
<dbReference type="GO" id="GO:0003676">
    <property type="term" value="F:nucleic acid binding"/>
    <property type="evidence" value="ECO:0007669"/>
    <property type="project" value="InterPro"/>
</dbReference>
<name>A0A0L0G5A8_9EUKA</name>
<evidence type="ECO:0000256" key="1">
    <source>
        <dbReference type="SAM" id="MobiDB-lite"/>
    </source>
</evidence>
<dbReference type="InterPro" id="IPR036397">
    <property type="entry name" value="RNaseH_sf"/>
</dbReference>
<keyword evidence="3" id="KW-1185">Reference proteome</keyword>
<evidence type="ECO:0000313" key="2">
    <source>
        <dbReference type="EMBL" id="KNC84215.1"/>
    </source>
</evidence>
<protein>
    <recommendedName>
        <fullName evidence="4">Integrase catalytic domain-containing protein</fullName>
    </recommendedName>
</protein>
<feature type="compositionally biased region" description="Basic and acidic residues" evidence="1">
    <location>
        <begin position="1"/>
        <end position="15"/>
    </location>
</feature>
<dbReference type="AlphaFoldDB" id="A0A0L0G5A8"/>